<sequence length="85" mass="9401">MTRKCVEIIRRNTLYPRHAAAFARAAGRFVCEVTAISGDYRVDGKSILGLISLEPQIGMTIIIEADGEDEQVAVEILAKILEGYY</sequence>
<dbReference type="RefSeq" id="WP_091750171.1">
    <property type="nucleotide sequence ID" value="NZ_FODY01000025.1"/>
</dbReference>
<feature type="domain" description="HPr" evidence="4">
    <location>
        <begin position="1"/>
        <end position="85"/>
    </location>
</feature>
<keyword evidence="3" id="KW-0762">Sugar transport</keyword>
<dbReference type="Proteomes" id="UP000198847">
    <property type="component" value="Unassembled WGS sequence"/>
</dbReference>
<dbReference type="AlphaFoldDB" id="A0A1H8XK53"/>
<dbReference type="STRING" id="112903.SAMN04490178_1257"/>
<organism evidence="5 6">
    <name type="scientific">Propionispora vibrioides</name>
    <dbReference type="NCBI Taxonomy" id="112903"/>
    <lineage>
        <taxon>Bacteria</taxon>
        <taxon>Bacillati</taxon>
        <taxon>Bacillota</taxon>
        <taxon>Negativicutes</taxon>
        <taxon>Selenomonadales</taxon>
        <taxon>Sporomusaceae</taxon>
        <taxon>Propionispora</taxon>
    </lineage>
</organism>
<dbReference type="SUPFAM" id="SSF55594">
    <property type="entry name" value="HPr-like"/>
    <property type="match status" value="1"/>
</dbReference>
<gene>
    <name evidence="5" type="ORF">SAMN04490178_1257</name>
</gene>
<dbReference type="PANTHER" id="PTHR33705">
    <property type="entry name" value="PHOSPHOCARRIER PROTEIN HPR"/>
    <property type="match status" value="1"/>
</dbReference>
<evidence type="ECO:0000256" key="3">
    <source>
        <dbReference type="ARBA" id="ARBA00022597"/>
    </source>
</evidence>
<evidence type="ECO:0000313" key="5">
    <source>
        <dbReference type="EMBL" id="SEP40147.1"/>
    </source>
</evidence>
<keyword evidence="3" id="KW-0813">Transport</keyword>
<dbReference type="OrthoDB" id="9809047at2"/>
<dbReference type="InterPro" id="IPR000032">
    <property type="entry name" value="HPr-like"/>
</dbReference>
<dbReference type="PANTHER" id="PTHR33705:SF1">
    <property type="entry name" value="PHOSPHOCARRIER PROTEIN HPR"/>
    <property type="match status" value="1"/>
</dbReference>
<keyword evidence="6" id="KW-1185">Reference proteome</keyword>
<proteinExistence type="predicted"/>
<evidence type="ECO:0000256" key="1">
    <source>
        <dbReference type="ARBA" id="ARBA00003681"/>
    </source>
</evidence>
<reference evidence="5 6" key="1">
    <citation type="submission" date="2016-10" db="EMBL/GenBank/DDBJ databases">
        <authorList>
            <person name="de Groot N.N."/>
        </authorList>
    </citation>
    <scope>NUCLEOTIDE SEQUENCE [LARGE SCALE GENOMIC DNA]</scope>
    <source>
        <strain evidence="5 6">DSM 13305</strain>
    </source>
</reference>
<name>A0A1H8XK53_9FIRM</name>
<evidence type="ECO:0000256" key="2">
    <source>
        <dbReference type="ARBA" id="ARBA00020422"/>
    </source>
</evidence>
<protein>
    <recommendedName>
        <fullName evidence="2">Phosphocarrier protein HPr</fullName>
    </recommendedName>
</protein>
<comment type="function">
    <text evidence="1">General (non sugar-specific) component of the phosphoenolpyruvate-dependent sugar phosphotransferase system (sugar PTS). This major carbohydrate active-transport system catalyzes the phosphorylation of incoming sugar substrates concomitantly with their translocation across the cell membrane. The phosphoryl group from phosphoenolpyruvate (PEP) is transferred to the phosphoryl carrier protein HPr by enzyme I. Phospho-HPr then transfers it to the PTS EIIA domain.</text>
</comment>
<evidence type="ECO:0000259" key="4">
    <source>
        <dbReference type="PROSITE" id="PS51350"/>
    </source>
</evidence>
<dbReference type="InterPro" id="IPR035895">
    <property type="entry name" value="HPr-like_sf"/>
</dbReference>
<evidence type="ECO:0000313" key="6">
    <source>
        <dbReference type="Proteomes" id="UP000198847"/>
    </source>
</evidence>
<dbReference type="Gene3D" id="3.30.1340.10">
    <property type="entry name" value="HPr-like"/>
    <property type="match status" value="1"/>
</dbReference>
<dbReference type="PRINTS" id="PR00107">
    <property type="entry name" value="PHOSPHOCPHPR"/>
</dbReference>
<dbReference type="NCBIfam" id="TIGR01003">
    <property type="entry name" value="PTS_HPr_family"/>
    <property type="match status" value="1"/>
</dbReference>
<dbReference type="EMBL" id="FODY01000025">
    <property type="protein sequence ID" value="SEP40147.1"/>
    <property type="molecule type" value="Genomic_DNA"/>
</dbReference>
<dbReference type="Pfam" id="PF00381">
    <property type="entry name" value="PTS-HPr"/>
    <property type="match status" value="1"/>
</dbReference>
<dbReference type="InterPro" id="IPR050399">
    <property type="entry name" value="HPr"/>
</dbReference>
<accession>A0A1H8XK53</accession>
<dbReference type="PROSITE" id="PS51350">
    <property type="entry name" value="PTS_HPR_DOM"/>
    <property type="match status" value="1"/>
</dbReference>